<gene>
    <name evidence="1" type="primary">Dsim\GD27967</name>
    <name evidence="1" type="ORF">Dsimw501_GD27967</name>
</gene>
<sequence length="103" mass="11255">MKSQWLDKGHSTKDPNTIRTCSDLQFCFFFFSLLSEKSEPCEVKMQADRPPTLFGQLRAPFHSGLVVSAVRLQLHGVSSPVLAAITLTLTDCVSRLPSSAASA</sequence>
<proteinExistence type="predicted"/>
<reference evidence="1 2" key="1">
    <citation type="journal article" date="2013" name="Genome Res.">
        <title>A second-generation assembly of the Drosophila simulans genome provides new insights into patterns of lineage-specific divergence.</title>
        <authorList>
            <person name="Hu T.T."/>
            <person name="Eisen M.B."/>
            <person name="Thornton K.R."/>
            <person name="Andolfatto P."/>
        </authorList>
    </citation>
    <scope>NUCLEOTIDE SEQUENCE [LARGE SCALE GENOMIC DNA]</scope>
    <source>
        <strain evidence="2">w501</strain>
    </source>
</reference>
<protein>
    <submittedName>
        <fullName evidence="1">Uncharacterized protein</fullName>
    </submittedName>
</protein>
<dbReference type="Proteomes" id="UP000035880">
    <property type="component" value="Chromosome 3L"/>
</dbReference>
<organism evidence="1 2">
    <name type="scientific">Drosophila simulans</name>
    <name type="common">Fruit fly</name>
    <dbReference type="NCBI Taxonomy" id="7240"/>
    <lineage>
        <taxon>Eukaryota</taxon>
        <taxon>Metazoa</taxon>
        <taxon>Ecdysozoa</taxon>
        <taxon>Arthropoda</taxon>
        <taxon>Hexapoda</taxon>
        <taxon>Insecta</taxon>
        <taxon>Pterygota</taxon>
        <taxon>Neoptera</taxon>
        <taxon>Endopterygota</taxon>
        <taxon>Diptera</taxon>
        <taxon>Brachycera</taxon>
        <taxon>Muscomorpha</taxon>
        <taxon>Ephydroidea</taxon>
        <taxon>Drosophilidae</taxon>
        <taxon>Drosophila</taxon>
        <taxon>Sophophora</taxon>
    </lineage>
</organism>
<dbReference type="EMBL" id="CM002912">
    <property type="protein sequence ID" value="KMY99657.1"/>
    <property type="molecule type" value="Genomic_DNA"/>
</dbReference>
<accession>A0A0J9RVR6</accession>
<dbReference type="KEGG" id="dsi:Dsimw501_GD27967"/>
<dbReference type="Bgee" id="FBgn0269257">
    <property type="expression patterns" value="Expressed in multicellular organism and 1 other cell type or tissue"/>
</dbReference>
<evidence type="ECO:0000313" key="2">
    <source>
        <dbReference type="Proteomes" id="UP000035880"/>
    </source>
</evidence>
<name>A0A0J9RVR6_DROSI</name>
<dbReference type="AlphaFoldDB" id="A0A0J9RVR6"/>
<evidence type="ECO:0000313" key="1">
    <source>
        <dbReference type="EMBL" id="KMY99657.1"/>
    </source>
</evidence>